<dbReference type="Proteomes" id="UP000193642">
    <property type="component" value="Unassembled WGS sequence"/>
</dbReference>
<evidence type="ECO:0000313" key="4">
    <source>
        <dbReference type="Proteomes" id="UP000193642"/>
    </source>
</evidence>
<dbReference type="PANTHER" id="PTHR46929:SF3">
    <property type="entry name" value="MYB_SANT-LIKE DOMAIN-CONTAINING PROTEIN"/>
    <property type="match status" value="1"/>
</dbReference>
<feature type="domain" description="Myb/SANT-like" evidence="2">
    <location>
        <begin position="66"/>
        <end position="146"/>
    </location>
</feature>
<evidence type="ECO:0000256" key="1">
    <source>
        <dbReference type="SAM" id="MobiDB-lite"/>
    </source>
</evidence>
<protein>
    <recommendedName>
        <fullName evidence="2">Myb/SANT-like domain-containing protein</fullName>
    </recommendedName>
</protein>
<name>A0A1Y2D3G9_9FUNG</name>
<gene>
    <name evidence="3" type="ORF">BCR33DRAFT_711034</name>
</gene>
<evidence type="ECO:0000313" key="3">
    <source>
        <dbReference type="EMBL" id="ORY53656.1"/>
    </source>
</evidence>
<dbReference type="EMBL" id="MCGO01000001">
    <property type="protein sequence ID" value="ORY53656.1"/>
    <property type="molecule type" value="Genomic_DNA"/>
</dbReference>
<feature type="region of interest" description="Disordered" evidence="1">
    <location>
        <begin position="206"/>
        <end position="262"/>
    </location>
</feature>
<dbReference type="AlphaFoldDB" id="A0A1Y2D3G9"/>
<keyword evidence="4" id="KW-1185">Reference proteome</keyword>
<sequence length="414" mass="44392">MAPRQKKAVPNENEVAAAASPSTAPVTLPIASTTPGVPLPSVLAPNITPVLVATTTTPTNSTESAKWSPERTTFALNRMLLQAVDGKRAGTGFKPEAWTSVTNDLNSTFSMNLSVLQVKNKFNTLKSTLSMTVKLEGLSGWGWNEAICAPTANVDVVSAFCDSLKSSAEKSLVRSLIVKGCPNFNLLNDLYGKNLASGRFAASSIQSADENGTTDNEDSGMPALPPPTTLATYESSSTATSGSTSRSSSWSTPDSSNSSVVMSPLQLNSSTNSAAVLPLHKRLSAETQNGERPKRAHYDKADQFAEIERGLENAMALYNRDSPPPTTATKDRFSAIPEVHQLSLRVSQHLGSLLTRLNGKYSGMECNWLSPRLLFRYCQVFDKAPVHAAMFFGLPNDQAAVEYLHDLYDAELAG</sequence>
<dbReference type="PANTHER" id="PTHR46929">
    <property type="entry name" value="EXPRESSED PROTEIN"/>
    <property type="match status" value="1"/>
</dbReference>
<feature type="compositionally biased region" description="Low complexity" evidence="1">
    <location>
        <begin position="8"/>
        <end position="26"/>
    </location>
</feature>
<feature type="region of interest" description="Disordered" evidence="1">
    <location>
        <begin position="1"/>
        <end position="26"/>
    </location>
</feature>
<comment type="caution">
    <text evidence="3">The sequence shown here is derived from an EMBL/GenBank/DDBJ whole genome shotgun (WGS) entry which is preliminary data.</text>
</comment>
<proteinExistence type="predicted"/>
<evidence type="ECO:0000259" key="2">
    <source>
        <dbReference type="Pfam" id="PF12776"/>
    </source>
</evidence>
<dbReference type="STRING" id="329046.A0A1Y2D3G9"/>
<dbReference type="InterPro" id="IPR024752">
    <property type="entry name" value="Myb/SANT-like_dom"/>
</dbReference>
<feature type="compositionally biased region" description="Low complexity" evidence="1">
    <location>
        <begin position="229"/>
        <end position="262"/>
    </location>
</feature>
<accession>A0A1Y2D3G9</accession>
<dbReference type="OrthoDB" id="2153264at2759"/>
<dbReference type="Pfam" id="PF12776">
    <property type="entry name" value="Myb_DNA-bind_3"/>
    <property type="match status" value="1"/>
</dbReference>
<reference evidence="3 4" key="1">
    <citation type="submission" date="2016-07" db="EMBL/GenBank/DDBJ databases">
        <title>Pervasive Adenine N6-methylation of Active Genes in Fungi.</title>
        <authorList>
            <consortium name="DOE Joint Genome Institute"/>
            <person name="Mondo S.J."/>
            <person name="Dannebaum R.O."/>
            <person name="Kuo R.C."/>
            <person name="Labutti K."/>
            <person name="Haridas S."/>
            <person name="Kuo A."/>
            <person name="Salamov A."/>
            <person name="Ahrendt S.R."/>
            <person name="Lipzen A."/>
            <person name="Sullivan W."/>
            <person name="Andreopoulos W.B."/>
            <person name="Clum A."/>
            <person name="Lindquist E."/>
            <person name="Daum C."/>
            <person name="Ramamoorthy G.K."/>
            <person name="Gryganskyi A."/>
            <person name="Culley D."/>
            <person name="Magnuson J.K."/>
            <person name="James T.Y."/>
            <person name="O'Malley M.A."/>
            <person name="Stajich J.E."/>
            <person name="Spatafora J.W."/>
            <person name="Visel A."/>
            <person name="Grigoriev I.V."/>
        </authorList>
    </citation>
    <scope>NUCLEOTIDE SEQUENCE [LARGE SCALE GENOMIC DNA]</scope>
    <source>
        <strain evidence="3 4">JEL800</strain>
    </source>
</reference>
<organism evidence="3 4">
    <name type="scientific">Rhizoclosmatium globosum</name>
    <dbReference type="NCBI Taxonomy" id="329046"/>
    <lineage>
        <taxon>Eukaryota</taxon>
        <taxon>Fungi</taxon>
        <taxon>Fungi incertae sedis</taxon>
        <taxon>Chytridiomycota</taxon>
        <taxon>Chytridiomycota incertae sedis</taxon>
        <taxon>Chytridiomycetes</taxon>
        <taxon>Chytridiales</taxon>
        <taxon>Chytriomycetaceae</taxon>
        <taxon>Rhizoclosmatium</taxon>
    </lineage>
</organism>